<gene>
    <name evidence="1" type="ORF">FGL95_25665</name>
</gene>
<name>A0A848KHD0_9NOCA</name>
<comment type="caution">
    <text evidence="1">The sequence shown here is derived from an EMBL/GenBank/DDBJ whole genome shotgun (WGS) entry which is preliminary data.</text>
</comment>
<protein>
    <submittedName>
        <fullName evidence="1">Uncharacterized protein</fullName>
    </submittedName>
</protein>
<dbReference type="AlphaFoldDB" id="A0A848KHD0"/>
<proteinExistence type="predicted"/>
<keyword evidence="2" id="KW-1185">Reference proteome</keyword>
<organism evidence="1 2">
    <name type="scientific">Antrihabitans stalactiti</name>
    <dbReference type="NCBI Taxonomy" id="2584121"/>
    <lineage>
        <taxon>Bacteria</taxon>
        <taxon>Bacillati</taxon>
        <taxon>Actinomycetota</taxon>
        <taxon>Actinomycetes</taxon>
        <taxon>Mycobacteriales</taxon>
        <taxon>Nocardiaceae</taxon>
        <taxon>Antrihabitans</taxon>
    </lineage>
</organism>
<accession>A0A848KHD0</accession>
<sequence length="68" mass="7988">MNLFDRSVEASRVRGWQAVPHFVVQTAHYLESFLTLYKHRHSQRVRVSTIYDRCSRDLGEIGVPKNTK</sequence>
<evidence type="ECO:0000313" key="2">
    <source>
        <dbReference type="Proteomes" id="UP000535543"/>
    </source>
</evidence>
<reference evidence="1 2" key="2">
    <citation type="submission" date="2020-06" db="EMBL/GenBank/DDBJ databases">
        <title>Antribacter stalactiti gen. nov., sp. nov., a new member of the family Nacardiaceae isolated from a cave.</title>
        <authorList>
            <person name="Kim I.S."/>
        </authorList>
    </citation>
    <scope>NUCLEOTIDE SEQUENCE [LARGE SCALE GENOMIC DNA]</scope>
    <source>
        <strain evidence="1 2">YC2-7</strain>
    </source>
</reference>
<reference evidence="1 2" key="1">
    <citation type="submission" date="2019-05" db="EMBL/GenBank/DDBJ databases">
        <authorList>
            <person name="Lee S.D."/>
        </authorList>
    </citation>
    <scope>NUCLEOTIDE SEQUENCE [LARGE SCALE GENOMIC DNA]</scope>
    <source>
        <strain evidence="1 2">YC2-7</strain>
    </source>
</reference>
<dbReference type="RefSeq" id="WP_169592769.1">
    <property type="nucleotide sequence ID" value="NZ_VCQU01000011.1"/>
</dbReference>
<dbReference type="Proteomes" id="UP000535543">
    <property type="component" value="Unassembled WGS sequence"/>
</dbReference>
<evidence type="ECO:0000313" key="1">
    <source>
        <dbReference type="EMBL" id="NMN98433.1"/>
    </source>
</evidence>
<dbReference type="EMBL" id="VCQU01000011">
    <property type="protein sequence ID" value="NMN98433.1"/>
    <property type="molecule type" value="Genomic_DNA"/>
</dbReference>